<dbReference type="AlphaFoldDB" id="A0A0K2USD8"/>
<evidence type="ECO:0000313" key="1">
    <source>
        <dbReference type="EMBL" id="CDW40950.1"/>
    </source>
</evidence>
<dbReference type="EMBL" id="HACA01023589">
    <property type="protein sequence ID" value="CDW40950.1"/>
    <property type="molecule type" value="Transcribed_RNA"/>
</dbReference>
<reference evidence="1" key="1">
    <citation type="submission" date="2014-05" db="EMBL/GenBank/DDBJ databases">
        <authorList>
            <person name="Chronopoulou M."/>
        </authorList>
    </citation>
    <scope>NUCLEOTIDE SEQUENCE</scope>
    <source>
        <tissue evidence="1">Whole organism</tissue>
    </source>
</reference>
<accession>A0A0K2USD8</accession>
<proteinExistence type="predicted"/>
<protein>
    <submittedName>
        <fullName evidence="1">Uncharacterized protein</fullName>
    </submittedName>
</protein>
<organism evidence="1">
    <name type="scientific">Lepeophtheirus salmonis</name>
    <name type="common">Salmon louse</name>
    <name type="synonym">Caligus salmonis</name>
    <dbReference type="NCBI Taxonomy" id="72036"/>
    <lineage>
        <taxon>Eukaryota</taxon>
        <taxon>Metazoa</taxon>
        <taxon>Ecdysozoa</taxon>
        <taxon>Arthropoda</taxon>
        <taxon>Crustacea</taxon>
        <taxon>Multicrustacea</taxon>
        <taxon>Hexanauplia</taxon>
        <taxon>Copepoda</taxon>
        <taxon>Siphonostomatoida</taxon>
        <taxon>Caligidae</taxon>
        <taxon>Lepeophtheirus</taxon>
    </lineage>
</organism>
<name>A0A0K2USD8_LEPSM</name>
<sequence length="78" mass="8722">MSLFILSVHFCVLEKKIARLMETNLSTPYINSTLFLLGLINFSTDSSKTGLDHGINKDQYNTTTINIFATSMNSLGKF</sequence>